<dbReference type="CDD" id="cd03228">
    <property type="entry name" value="ABCC_MRP_Like"/>
    <property type="match status" value="1"/>
</dbReference>
<dbReference type="PROSITE" id="PS50929">
    <property type="entry name" value="ABC_TM1F"/>
    <property type="match status" value="1"/>
</dbReference>
<evidence type="ECO:0000256" key="3">
    <source>
        <dbReference type="ARBA" id="ARBA00022741"/>
    </source>
</evidence>
<feature type="transmembrane region" description="Helical" evidence="7">
    <location>
        <begin position="170"/>
        <end position="189"/>
    </location>
</feature>
<dbReference type="GO" id="GO:0005524">
    <property type="term" value="F:ATP binding"/>
    <property type="evidence" value="ECO:0007669"/>
    <property type="project" value="UniProtKB-KW"/>
</dbReference>
<keyword evidence="11" id="KW-1185">Reference proteome</keyword>
<dbReference type="Gene3D" id="3.40.50.300">
    <property type="entry name" value="P-loop containing nucleotide triphosphate hydrolases"/>
    <property type="match status" value="1"/>
</dbReference>
<feature type="transmembrane region" description="Helical" evidence="7">
    <location>
        <begin position="144"/>
        <end position="164"/>
    </location>
</feature>
<comment type="caution">
    <text evidence="10">The sequence shown here is derived from an EMBL/GenBank/DDBJ whole genome shotgun (WGS) entry which is preliminary data.</text>
</comment>
<keyword evidence="4 10" id="KW-0067">ATP-binding</keyword>
<dbReference type="Gene3D" id="1.20.1560.10">
    <property type="entry name" value="ABC transporter type 1, transmembrane domain"/>
    <property type="match status" value="1"/>
</dbReference>
<keyword evidence="6 7" id="KW-0472">Membrane</keyword>
<sequence length="613" mass="68768">MNNNARTSTVRSIGMLIYRISRAMPMLTLVWLGIPLLLGVLIIPSYTAQKDLLDLFVGGTEERDWEAMLRAAWPPLVIFSVIALLRVLLTACQNLADPRLRDRSSMLLQSEVHQRAIKVPLERMDQSEYYDRLQRAEAAASTDVCGILQNVIGFLILLFELFGLLTVVSLAHPIVCILLIIVFAISFIIRVESDIVVRRLNRDLTRSGRESDYLRDVVTRPETVKEMRIFGSMDYLIHKWHETMRHSLSLRMNARRREIRRGIVVSALQITGLFGAIAWMVFNLNSSGITAGTLVIVFLAMRQAYSISGRMAHPISKIYIQSTKIMDLADFLRETPERETTDNEQTAPELPPPGTTCRIEFDDVTYQYSDEHGPVLHSIQLTLNPGETVALVGENGAGKSTLVRLLLGLYQPTAGRITWDGTDLREINQEQLRSSMSAVFQDFVRYETSLRDNIGFGQQEEIGNDSFIRSAMRAGGAADLEAQCGGLDAPVGLLTEGGRELSGGQWQRLAIARAAVRSPRLLVLDEPTAALDPQHEIELYRSFRELAQSRTTLFVSHRLGWARYADRIIVMRKGRIVEEGSHESLLAAGGEYADMFRTQAEWYSGPVTTTEIS</sequence>
<evidence type="ECO:0000259" key="8">
    <source>
        <dbReference type="PROSITE" id="PS50893"/>
    </source>
</evidence>
<evidence type="ECO:0000313" key="10">
    <source>
        <dbReference type="EMBL" id="MFC0394458.1"/>
    </source>
</evidence>
<dbReference type="RefSeq" id="WP_204815595.1">
    <property type="nucleotide sequence ID" value="NZ_JANHOF010000001.1"/>
</dbReference>
<dbReference type="InterPro" id="IPR036640">
    <property type="entry name" value="ABC1_TM_sf"/>
</dbReference>
<keyword evidence="3" id="KW-0547">Nucleotide-binding</keyword>
<dbReference type="PROSITE" id="PS00211">
    <property type="entry name" value="ABC_TRANSPORTER_1"/>
    <property type="match status" value="1"/>
</dbReference>
<organism evidence="10 11">
    <name type="scientific">Paenibacillus mendelii</name>
    <dbReference type="NCBI Taxonomy" id="206163"/>
    <lineage>
        <taxon>Bacteria</taxon>
        <taxon>Bacillati</taxon>
        <taxon>Bacillota</taxon>
        <taxon>Bacilli</taxon>
        <taxon>Bacillales</taxon>
        <taxon>Paenibacillaceae</taxon>
        <taxon>Paenibacillus</taxon>
    </lineage>
</organism>
<dbReference type="SUPFAM" id="SSF52540">
    <property type="entry name" value="P-loop containing nucleoside triphosphate hydrolases"/>
    <property type="match status" value="1"/>
</dbReference>
<accession>A0ABV6JEX0</accession>
<dbReference type="InterPro" id="IPR017871">
    <property type="entry name" value="ABC_transporter-like_CS"/>
</dbReference>
<dbReference type="SUPFAM" id="SSF90123">
    <property type="entry name" value="ABC transporter transmembrane region"/>
    <property type="match status" value="1"/>
</dbReference>
<evidence type="ECO:0000256" key="5">
    <source>
        <dbReference type="ARBA" id="ARBA00022989"/>
    </source>
</evidence>
<name>A0ABV6JEX0_9BACL</name>
<dbReference type="PANTHER" id="PTHR24221:SF646">
    <property type="entry name" value="HAEMOLYSIN SECRETION ATP-BINDING PROTEIN"/>
    <property type="match status" value="1"/>
</dbReference>
<keyword evidence="2 7" id="KW-0812">Transmembrane</keyword>
<dbReference type="InterPro" id="IPR027417">
    <property type="entry name" value="P-loop_NTPase"/>
</dbReference>
<evidence type="ECO:0000256" key="2">
    <source>
        <dbReference type="ARBA" id="ARBA00022692"/>
    </source>
</evidence>
<dbReference type="EMBL" id="JBHLVF010000041">
    <property type="protein sequence ID" value="MFC0394458.1"/>
    <property type="molecule type" value="Genomic_DNA"/>
</dbReference>
<keyword evidence="5 7" id="KW-1133">Transmembrane helix</keyword>
<evidence type="ECO:0000259" key="9">
    <source>
        <dbReference type="PROSITE" id="PS50929"/>
    </source>
</evidence>
<feature type="transmembrane region" description="Helical" evidence="7">
    <location>
        <begin position="71"/>
        <end position="96"/>
    </location>
</feature>
<dbReference type="InterPro" id="IPR011527">
    <property type="entry name" value="ABC1_TM_dom"/>
</dbReference>
<evidence type="ECO:0000256" key="4">
    <source>
        <dbReference type="ARBA" id="ARBA00022840"/>
    </source>
</evidence>
<feature type="domain" description="ABC transmembrane type-1" evidence="9">
    <location>
        <begin position="28"/>
        <end position="306"/>
    </location>
</feature>
<gene>
    <name evidence="10" type="ORF">ACFFJ8_24255</name>
</gene>
<evidence type="ECO:0000313" key="11">
    <source>
        <dbReference type="Proteomes" id="UP001589818"/>
    </source>
</evidence>
<dbReference type="Proteomes" id="UP001589818">
    <property type="component" value="Unassembled WGS sequence"/>
</dbReference>
<dbReference type="InterPro" id="IPR003593">
    <property type="entry name" value="AAA+_ATPase"/>
</dbReference>
<dbReference type="PROSITE" id="PS50893">
    <property type="entry name" value="ABC_TRANSPORTER_2"/>
    <property type="match status" value="1"/>
</dbReference>
<dbReference type="PANTHER" id="PTHR24221">
    <property type="entry name" value="ATP-BINDING CASSETTE SUB-FAMILY B"/>
    <property type="match status" value="1"/>
</dbReference>
<evidence type="ECO:0000256" key="7">
    <source>
        <dbReference type="SAM" id="Phobius"/>
    </source>
</evidence>
<dbReference type="SMART" id="SM00382">
    <property type="entry name" value="AAA"/>
    <property type="match status" value="1"/>
</dbReference>
<evidence type="ECO:0000256" key="6">
    <source>
        <dbReference type="ARBA" id="ARBA00023136"/>
    </source>
</evidence>
<evidence type="ECO:0000256" key="1">
    <source>
        <dbReference type="ARBA" id="ARBA00004651"/>
    </source>
</evidence>
<feature type="domain" description="ABC transporter" evidence="8">
    <location>
        <begin position="359"/>
        <end position="598"/>
    </location>
</feature>
<feature type="transmembrane region" description="Helical" evidence="7">
    <location>
        <begin position="262"/>
        <end position="282"/>
    </location>
</feature>
<dbReference type="Pfam" id="PF00005">
    <property type="entry name" value="ABC_tran"/>
    <property type="match status" value="1"/>
</dbReference>
<comment type="subcellular location">
    <subcellularLocation>
        <location evidence="1">Cell membrane</location>
        <topology evidence="1">Multi-pass membrane protein</topology>
    </subcellularLocation>
</comment>
<dbReference type="InterPro" id="IPR003439">
    <property type="entry name" value="ABC_transporter-like_ATP-bd"/>
</dbReference>
<protein>
    <submittedName>
        <fullName evidence="10">ABC transporter ATP-binding protein</fullName>
    </submittedName>
</protein>
<reference evidence="10 11" key="1">
    <citation type="submission" date="2024-09" db="EMBL/GenBank/DDBJ databases">
        <authorList>
            <person name="Sun Q."/>
            <person name="Mori K."/>
        </authorList>
    </citation>
    <scope>NUCLEOTIDE SEQUENCE [LARGE SCALE GENOMIC DNA]</scope>
    <source>
        <strain evidence="10 11">CCM 4839</strain>
    </source>
</reference>
<dbReference type="InterPro" id="IPR039421">
    <property type="entry name" value="Type_1_exporter"/>
</dbReference>
<proteinExistence type="predicted"/>